<feature type="region of interest" description="Disordered" evidence="1">
    <location>
        <begin position="67"/>
        <end position="100"/>
    </location>
</feature>
<evidence type="ECO:0000313" key="2">
    <source>
        <dbReference type="EMBL" id="CAB3976679.1"/>
    </source>
</evidence>
<dbReference type="OrthoDB" id="5989203at2759"/>
<organism evidence="2 3">
    <name type="scientific">Paramuricea clavata</name>
    <name type="common">Red gorgonian</name>
    <name type="synonym">Violescent sea-whip</name>
    <dbReference type="NCBI Taxonomy" id="317549"/>
    <lineage>
        <taxon>Eukaryota</taxon>
        <taxon>Metazoa</taxon>
        <taxon>Cnidaria</taxon>
        <taxon>Anthozoa</taxon>
        <taxon>Octocorallia</taxon>
        <taxon>Malacalcyonacea</taxon>
        <taxon>Plexauridae</taxon>
        <taxon>Paramuricea</taxon>
    </lineage>
</organism>
<keyword evidence="3" id="KW-1185">Reference proteome</keyword>
<feature type="compositionally biased region" description="Polar residues" evidence="1">
    <location>
        <begin position="67"/>
        <end position="78"/>
    </location>
</feature>
<name>A0A6S7FLD9_PARCT</name>
<reference evidence="2" key="1">
    <citation type="submission" date="2020-04" db="EMBL/GenBank/DDBJ databases">
        <authorList>
            <person name="Alioto T."/>
            <person name="Alioto T."/>
            <person name="Gomez Garrido J."/>
        </authorList>
    </citation>
    <scope>NUCLEOTIDE SEQUENCE</scope>
    <source>
        <strain evidence="2">A484AB</strain>
    </source>
</reference>
<evidence type="ECO:0000313" key="3">
    <source>
        <dbReference type="Proteomes" id="UP001152795"/>
    </source>
</evidence>
<accession>A0A6S7FLD9</accession>
<sequence>MQWKTQTFLHPKSNTDSKKTAYIKMSVKPNISTRSSSATALLAIVPVRVKAKVLMKLMKVQPQAITLQGSTRTSTDSETPSRDARGRSTTASSSAVSASNSITEALSRARQMMTATVSSDDDDEEEEEQLENLKKENIIERGIMELLEDDSEKEIWAKLLSSLKGTYSILGQNDFEFVKVTQKKITVLKMAEGAQCNYAVVKKLAGQGLLYIRIKKGFEFVLNKPPKSNDEDLVTVIDQVEQPGMSETNTSSVMSPTLLSESHYTTSHVVQLQSWKIDERYQTIIAEFPSDMNDTSSEMLRYYQGKVHRGRPLDIVDEYTALEGETNFITVDRENILQTTFEELKEIEDPAVTFEVDFYSERAQDSGGP</sequence>
<dbReference type="Proteomes" id="UP001152795">
    <property type="component" value="Unassembled WGS sequence"/>
</dbReference>
<proteinExistence type="predicted"/>
<dbReference type="EMBL" id="CACRXK020000007">
    <property type="protein sequence ID" value="CAB3976679.1"/>
    <property type="molecule type" value="Genomic_DNA"/>
</dbReference>
<protein>
    <submittedName>
        <fullName evidence="2">Uncharacterized protein</fullName>
    </submittedName>
</protein>
<feature type="compositionally biased region" description="Low complexity" evidence="1">
    <location>
        <begin position="87"/>
        <end position="100"/>
    </location>
</feature>
<dbReference type="AlphaFoldDB" id="A0A6S7FLD9"/>
<gene>
    <name evidence="2" type="ORF">PACLA_8A062292</name>
</gene>
<evidence type="ECO:0000256" key="1">
    <source>
        <dbReference type="SAM" id="MobiDB-lite"/>
    </source>
</evidence>
<comment type="caution">
    <text evidence="2">The sequence shown here is derived from an EMBL/GenBank/DDBJ whole genome shotgun (WGS) entry which is preliminary data.</text>
</comment>